<feature type="binding site" evidence="14">
    <location>
        <position position="240"/>
    </location>
    <ligand>
        <name>Ca(2+)</name>
        <dbReference type="ChEBI" id="CHEBI:29108"/>
        <label>2</label>
    </ligand>
</feature>
<evidence type="ECO:0000313" key="19">
    <source>
        <dbReference type="Proteomes" id="UP000694844"/>
    </source>
</evidence>
<evidence type="ECO:0000313" key="20">
    <source>
        <dbReference type="RefSeq" id="XP_022339183.1"/>
    </source>
</evidence>
<feature type="binding site" evidence="14">
    <location>
        <position position="404"/>
    </location>
    <ligand>
        <name>Ca(2+)</name>
        <dbReference type="ChEBI" id="CHEBI:29108"/>
        <label>5</label>
    </ligand>
</feature>
<dbReference type="SUPFAM" id="SSF55486">
    <property type="entry name" value="Metalloproteases ('zincins'), catalytic domain"/>
    <property type="match status" value="1"/>
</dbReference>
<feature type="binding site" evidence="13">
    <location>
        <position position="268"/>
    </location>
    <ligand>
        <name>Zn(2+)</name>
        <dbReference type="ChEBI" id="CHEBI:29105"/>
        <label>2</label>
        <note>catalytic</note>
    </ligand>
</feature>
<evidence type="ECO:0000256" key="9">
    <source>
        <dbReference type="ARBA" id="ARBA00023049"/>
    </source>
</evidence>
<keyword evidence="17" id="KW-0812">Transmembrane</keyword>
<feature type="binding site" evidence="14">
    <location>
        <position position="223"/>
    </location>
    <ligand>
        <name>Ca(2+)</name>
        <dbReference type="ChEBI" id="CHEBI:29108"/>
        <label>3</label>
    </ligand>
</feature>
<feature type="binding site" evidence="14">
    <location>
        <position position="402"/>
    </location>
    <ligand>
        <name>Ca(2+)</name>
        <dbReference type="ChEBI" id="CHEBI:29108"/>
        <label>4</label>
    </ligand>
</feature>
<dbReference type="InterPro" id="IPR033739">
    <property type="entry name" value="M10A_MMP"/>
</dbReference>
<keyword evidence="8 14" id="KW-0106">Calcium</keyword>
<dbReference type="PANTHER" id="PTHR10201:SF291">
    <property type="entry name" value="MATRIX METALLOPROTEINASE 1, ISOFORM C-RELATED"/>
    <property type="match status" value="1"/>
</dbReference>
<name>A0A8B8EIA2_CRAVI</name>
<feature type="binding site" evidence="14">
    <location>
        <position position="224"/>
    </location>
    <ligand>
        <name>Ca(2+)</name>
        <dbReference type="ChEBI" id="CHEBI:29108"/>
        <label>3</label>
    </ligand>
</feature>
<evidence type="ECO:0000256" key="6">
    <source>
        <dbReference type="ARBA" id="ARBA00022801"/>
    </source>
</evidence>
<dbReference type="GeneID" id="111134457"/>
<keyword evidence="19" id="KW-1185">Reference proteome</keyword>
<dbReference type="PIRSF" id="PIRSF001191">
    <property type="entry name" value="Peptidase_M10A_matrix"/>
    <property type="match status" value="1"/>
</dbReference>
<keyword evidence="6" id="KW-0378">Hydrolase</keyword>
<evidence type="ECO:0000256" key="2">
    <source>
        <dbReference type="ARBA" id="ARBA00022670"/>
    </source>
</evidence>
<dbReference type="KEGG" id="cvn:111134457"/>
<dbReference type="GO" id="GO:0030574">
    <property type="term" value="P:collagen catabolic process"/>
    <property type="evidence" value="ECO:0007669"/>
    <property type="project" value="TreeGrafter"/>
</dbReference>
<dbReference type="InterPro" id="IPR036375">
    <property type="entry name" value="Hemopexin-like_dom_sf"/>
</dbReference>
<keyword evidence="3 13" id="KW-0479">Metal-binding</keyword>
<evidence type="ECO:0000256" key="1">
    <source>
        <dbReference type="ARBA" id="ARBA00010370"/>
    </source>
</evidence>
<dbReference type="Gene3D" id="3.40.390.10">
    <property type="entry name" value="Collagenase (Catalytic Domain)"/>
    <property type="match status" value="1"/>
</dbReference>
<dbReference type="InterPro" id="IPR018487">
    <property type="entry name" value="Hemopexin-like_repeat"/>
</dbReference>
<evidence type="ECO:0000256" key="13">
    <source>
        <dbReference type="PIRSR" id="PIRSR001191-2"/>
    </source>
</evidence>
<sequence length="594" mass="67661">METEREMYTQIAGVCHCCHYTGAAGGRVRTGAHRNDYTPRRLAMKTLFIIAIYIELFVTNCVIGMPASGGSQFEGDAVKYLAEFGYISESQVEKGAQSLMAVDLSEAIKKLQRMGGIPPTGVLDMRTQELMHKPRCGVKDPVEGTRKKRYVLAPSKWDHKDLTYRIENYTPDLPWQEVRRVLADAFKVWSDVTDLTFTEVMNTEADIMIKFASRYHKDGYPFDGKGLILAHAFFPGKDKGGDTHFDEDEKWTINSKEEGVDLFMVAAHEFGHALGLSHSNEPKALMYPWYQGYIPDFRLPYDDTLGIQVIYGKGDATLPPRDRTTSRPDTGGEQNTLAPPRKAPIDPCKGNFNAIAVIRSEVFVFIEKYFWRSPDPKTILSSEPTVIHNFWYNLPEDVETIDAAFEHPTNRRIYFFYGNRYWIYDGNNLSNGHPRNGKPITDFGIPKDIQKIDAVFVWGFNQRIYLVSNDMYWKFKVADEYIEPDYPRDMGIWKNVPIPIDTAFNFHGDTYFFKGENMYKFYDMKMKVALNWPKPVTSFLGCGDSIRLRNLGSSPQRIADRSSNPNSASAHPALATSLLLLSLLCIVKQMLNTC</sequence>
<evidence type="ECO:0000313" key="21">
    <source>
        <dbReference type="RefSeq" id="XP_022339297.1"/>
    </source>
</evidence>
<keyword evidence="17" id="KW-0472">Membrane</keyword>
<keyword evidence="2" id="KW-0645">Protease</keyword>
<keyword evidence="4" id="KW-0732">Signal</keyword>
<dbReference type="Pfam" id="PF01471">
    <property type="entry name" value="PG_binding_1"/>
    <property type="match status" value="1"/>
</dbReference>
<feature type="repeat" description="Hemopexin" evidence="15">
    <location>
        <begin position="497"/>
        <end position="543"/>
    </location>
</feature>
<feature type="binding site" evidence="14">
    <location>
        <position position="218"/>
    </location>
    <ligand>
        <name>Zn(2+)</name>
        <dbReference type="ChEBI" id="CHEBI:29105"/>
        <label>1</label>
    </ligand>
</feature>
<dbReference type="SMART" id="SM00235">
    <property type="entry name" value="ZnMc"/>
    <property type="match status" value="1"/>
</dbReference>
<feature type="active site" evidence="12">
    <location>
        <position position="269"/>
    </location>
</feature>
<dbReference type="CDD" id="cd00094">
    <property type="entry name" value="HX"/>
    <property type="match status" value="1"/>
</dbReference>
<dbReference type="InterPro" id="IPR021190">
    <property type="entry name" value="Pept_M10A"/>
</dbReference>
<accession>A0A8B8EIA2</accession>
<proteinExistence type="inferred from homology"/>
<feature type="binding site" evidence="14">
    <location>
        <position position="249"/>
    </location>
    <ligand>
        <name>Ca(2+)</name>
        <dbReference type="ChEBI" id="CHEBI:29108"/>
        <label>3</label>
    </ligand>
</feature>
<organism evidence="19 20">
    <name type="scientific">Crassostrea virginica</name>
    <name type="common">Eastern oyster</name>
    <dbReference type="NCBI Taxonomy" id="6565"/>
    <lineage>
        <taxon>Eukaryota</taxon>
        <taxon>Metazoa</taxon>
        <taxon>Spiralia</taxon>
        <taxon>Lophotrochozoa</taxon>
        <taxon>Mollusca</taxon>
        <taxon>Bivalvia</taxon>
        <taxon>Autobranchia</taxon>
        <taxon>Pteriomorphia</taxon>
        <taxon>Ostreida</taxon>
        <taxon>Ostreoidea</taxon>
        <taxon>Ostreidae</taxon>
        <taxon>Crassostrea</taxon>
    </lineage>
</organism>
<dbReference type="Proteomes" id="UP000694844">
    <property type="component" value="Chromosome 5"/>
</dbReference>
<evidence type="ECO:0000256" key="3">
    <source>
        <dbReference type="ARBA" id="ARBA00022723"/>
    </source>
</evidence>
<feature type="binding site" evidence="13">
    <location>
        <position position="272"/>
    </location>
    <ligand>
        <name>Zn(2+)</name>
        <dbReference type="ChEBI" id="CHEBI:29105"/>
        <label>2</label>
        <note>catalytic</note>
    </ligand>
</feature>
<feature type="repeat" description="Hemopexin" evidence="15">
    <location>
        <begin position="349"/>
        <end position="394"/>
    </location>
</feature>
<evidence type="ECO:0000256" key="7">
    <source>
        <dbReference type="ARBA" id="ARBA00022833"/>
    </source>
</evidence>
<evidence type="ECO:0000256" key="10">
    <source>
        <dbReference type="ARBA" id="ARBA00023145"/>
    </source>
</evidence>
<dbReference type="GO" id="GO:0031012">
    <property type="term" value="C:extracellular matrix"/>
    <property type="evidence" value="ECO:0007669"/>
    <property type="project" value="InterPro"/>
</dbReference>
<keyword evidence="9" id="KW-0482">Metalloprotease</keyword>
<dbReference type="SMART" id="SM00120">
    <property type="entry name" value="HX"/>
    <property type="match status" value="4"/>
</dbReference>
<dbReference type="PANTHER" id="PTHR10201">
    <property type="entry name" value="MATRIX METALLOPROTEINASE"/>
    <property type="match status" value="1"/>
</dbReference>
<dbReference type="OrthoDB" id="406838at2759"/>
<dbReference type="InterPro" id="IPR000585">
    <property type="entry name" value="Hemopexin-like_dom"/>
</dbReference>
<dbReference type="SUPFAM" id="SSF47090">
    <property type="entry name" value="PGBD-like"/>
    <property type="match status" value="1"/>
</dbReference>
<keyword evidence="5" id="KW-0677">Repeat</keyword>
<gene>
    <name evidence="20" type="primary">LOC111134457</name>
    <name evidence="21" type="synonym">LOC111134505</name>
</gene>
<evidence type="ECO:0000256" key="16">
    <source>
        <dbReference type="SAM" id="MobiDB-lite"/>
    </source>
</evidence>
<keyword evidence="17" id="KW-1133">Transmembrane helix</keyword>
<feature type="domain" description="Peptidase metallopeptidase" evidence="18">
    <location>
        <begin position="153"/>
        <end position="313"/>
    </location>
</feature>
<comment type="similarity">
    <text evidence="1">Belongs to the peptidase M10A family.</text>
</comment>
<feature type="binding site" evidence="13">
    <location>
        <position position="278"/>
    </location>
    <ligand>
        <name>Zn(2+)</name>
        <dbReference type="ChEBI" id="CHEBI:29105"/>
        <label>2</label>
        <note>catalytic</note>
    </ligand>
</feature>
<evidence type="ECO:0000256" key="5">
    <source>
        <dbReference type="ARBA" id="ARBA00022737"/>
    </source>
</evidence>
<dbReference type="GO" id="GO:0008270">
    <property type="term" value="F:zinc ion binding"/>
    <property type="evidence" value="ECO:0007669"/>
    <property type="project" value="InterPro"/>
</dbReference>
<dbReference type="Gene3D" id="2.110.10.10">
    <property type="entry name" value="Hemopexin-like domain"/>
    <property type="match status" value="1"/>
</dbReference>
<protein>
    <submittedName>
        <fullName evidence="20 21">Matrix metalloproteinase-2-like</fullName>
    </submittedName>
</protein>
<feature type="binding site" evidence="14">
    <location>
        <position position="244"/>
    </location>
    <ligand>
        <name>Zn(2+)</name>
        <dbReference type="ChEBI" id="CHEBI:29105"/>
        <label>1</label>
    </ligand>
</feature>
<keyword evidence="11" id="KW-1015">Disulfide bond</keyword>
<feature type="binding site" evidence="14">
    <location>
        <position position="355"/>
    </location>
    <ligand>
        <name>Ca(2+)</name>
        <dbReference type="ChEBI" id="CHEBI:29108"/>
        <label>5</label>
    </ligand>
</feature>
<feature type="repeat" description="Hemopexin" evidence="15">
    <location>
        <begin position="449"/>
        <end position="496"/>
    </location>
</feature>
<feature type="binding site" evidence="14">
    <location>
        <position position="216"/>
    </location>
    <ligand>
        <name>Zn(2+)</name>
        <dbReference type="ChEBI" id="CHEBI:29105"/>
        <label>1</label>
    </ligand>
</feature>
<comment type="cofactor">
    <cofactor evidence="14">
        <name>Zn(2+)</name>
        <dbReference type="ChEBI" id="CHEBI:29105"/>
    </cofactor>
    <text evidence="14">Binds 2 Zn(2+) ions per subunit.</text>
</comment>
<feature type="binding site" description="in inhibited form" evidence="14">
    <location>
        <position position="136"/>
    </location>
    <ligand>
        <name>Zn(2+)</name>
        <dbReference type="ChEBI" id="CHEBI:29105"/>
        <label>2</label>
        <note>catalytic</note>
    </ligand>
</feature>
<dbReference type="InterPro" id="IPR002477">
    <property type="entry name" value="Peptidoglycan-bd-like"/>
</dbReference>
<dbReference type="Pfam" id="PF00045">
    <property type="entry name" value="Hemopexin"/>
    <property type="match status" value="1"/>
</dbReference>
<dbReference type="Pfam" id="PF00413">
    <property type="entry name" value="Peptidase_M10"/>
    <property type="match status" value="1"/>
</dbReference>
<evidence type="ECO:0000256" key="15">
    <source>
        <dbReference type="PROSITE-ProRule" id="PRU01011"/>
    </source>
</evidence>
<evidence type="ECO:0000256" key="17">
    <source>
        <dbReference type="SAM" id="Phobius"/>
    </source>
</evidence>
<feature type="binding site" evidence="14">
    <location>
        <position position="286"/>
    </location>
    <ligand>
        <name>Zn(2+)</name>
        <dbReference type="ChEBI" id="CHEBI:29105"/>
        <label>2</label>
        <note>catalytic</note>
    </ligand>
</feature>
<evidence type="ECO:0000256" key="8">
    <source>
        <dbReference type="ARBA" id="ARBA00022837"/>
    </source>
</evidence>
<dbReference type="RefSeq" id="XP_022339183.1">
    <property type="nucleotide sequence ID" value="XM_022483475.1"/>
</dbReference>
<evidence type="ECO:0000256" key="14">
    <source>
        <dbReference type="PIRSR" id="PIRSR621190-2"/>
    </source>
</evidence>
<dbReference type="PROSITE" id="PS51642">
    <property type="entry name" value="HEMOPEXIN_2"/>
    <property type="match status" value="4"/>
</dbReference>
<dbReference type="GO" id="GO:0006508">
    <property type="term" value="P:proteolysis"/>
    <property type="evidence" value="ECO:0007669"/>
    <property type="project" value="UniProtKB-KW"/>
</dbReference>
<dbReference type="KEGG" id="cvn:111134505"/>
<feature type="binding site" evidence="14">
    <location>
        <position position="249"/>
    </location>
    <ligand>
        <name>Ca(2+)</name>
        <dbReference type="ChEBI" id="CHEBI:29108"/>
        <label>1</label>
    </ligand>
</feature>
<dbReference type="GO" id="GO:0030198">
    <property type="term" value="P:extracellular matrix organization"/>
    <property type="evidence" value="ECO:0007669"/>
    <property type="project" value="TreeGrafter"/>
</dbReference>
<dbReference type="InterPro" id="IPR036365">
    <property type="entry name" value="PGBD-like_sf"/>
</dbReference>
<dbReference type="AlphaFoldDB" id="A0A8B8EIA2"/>
<feature type="binding site" evidence="14">
    <location>
        <position position="231"/>
    </location>
    <ligand>
        <name>Zn(2+)</name>
        <dbReference type="ChEBI" id="CHEBI:29105"/>
        <label>1</label>
    </ligand>
</feature>
<feature type="binding site" evidence="14">
    <location>
        <position position="172"/>
    </location>
    <ligand>
        <name>Ca(2+)</name>
        <dbReference type="ChEBI" id="CHEBI:29108"/>
        <label>1</label>
    </ligand>
</feature>
<feature type="binding site" evidence="14">
    <location>
        <position position="242"/>
    </location>
    <ligand>
        <name>Ca(2+)</name>
        <dbReference type="ChEBI" id="CHEBI:29108"/>
        <label>2</label>
    </ligand>
</feature>
<feature type="binding site" evidence="14">
    <location>
        <position position="206"/>
    </location>
    <ligand>
        <name>Ca(2+)</name>
        <dbReference type="ChEBI" id="CHEBI:29108"/>
        <label>2</label>
    </ligand>
</feature>
<dbReference type="InterPro" id="IPR001818">
    <property type="entry name" value="Pept_M10_metallopeptidase"/>
</dbReference>
<feature type="repeat" description="Hemopexin" evidence="15">
    <location>
        <begin position="398"/>
        <end position="447"/>
    </location>
</feature>
<reference evidence="20 21" key="1">
    <citation type="submission" date="2025-04" db="UniProtKB">
        <authorList>
            <consortium name="RefSeq"/>
        </authorList>
    </citation>
    <scope>IDENTIFICATION</scope>
    <source>
        <tissue evidence="20 21">Whole sample</tissue>
    </source>
</reference>
<dbReference type="FunFam" id="3.40.390.10:FF:000068">
    <property type="entry name" value="Predicted protein"/>
    <property type="match status" value="1"/>
</dbReference>
<evidence type="ECO:0000259" key="18">
    <source>
        <dbReference type="SMART" id="SM00235"/>
    </source>
</evidence>
<dbReference type="InterPro" id="IPR006026">
    <property type="entry name" value="Peptidase_Metallo"/>
</dbReference>
<dbReference type="InterPro" id="IPR024079">
    <property type="entry name" value="MetalloPept_cat_dom_sf"/>
</dbReference>
<keyword evidence="10" id="KW-0865">Zymogen</keyword>
<feature type="region of interest" description="Disordered" evidence="16">
    <location>
        <begin position="316"/>
        <end position="343"/>
    </location>
</feature>
<dbReference type="RefSeq" id="XP_022339297.1">
    <property type="nucleotide sequence ID" value="XM_022483589.1"/>
</dbReference>
<feature type="binding site" evidence="14">
    <location>
        <position position="246"/>
    </location>
    <ligand>
        <name>Ca(2+)</name>
        <dbReference type="ChEBI" id="CHEBI:29108"/>
        <label>3</label>
    </ligand>
</feature>
<dbReference type="FunFam" id="2.110.10.10:FF:000002">
    <property type="entry name" value="Matrix metallopeptidase 3"/>
    <property type="match status" value="1"/>
</dbReference>
<keyword evidence="7 13" id="KW-0862">Zinc</keyword>
<dbReference type="CDD" id="cd04278">
    <property type="entry name" value="ZnMc_MMP"/>
    <property type="match status" value="1"/>
</dbReference>
<evidence type="ECO:0000256" key="12">
    <source>
        <dbReference type="PIRSR" id="PIRSR001191-1"/>
    </source>
</evidence>
<dbReference type="SUPFAM" id="SSF50923">
    <property type="entry name" value="Hemopexin-like domain"/>
    <property type="match status" value="1"/>
</dbReference>
<evidence type="ECO:0000256" key="11">
    <source>
        <dbReference type="ARBA" id="ARBA00023157"/>
    </source>
</evidence>
<dbReference type="GO" id="GO:0004222">
    <property type="term" value="F:metalloendopeptidase activity"/>
    <property type="evidence" value="ECO:0007669"/>
    <property type="project" value="InterPro"/>
</dbReference>
<comment type="cofactor">
    <cofactor evidence="14">
        <name>Ca(2+)</name>
        <dbReference type="ChEBI" id="CHEBI:29108"/>
    </cofactor>
    <text evidence="14">Can bind about 5 Ca(2+) ions per subunit.</text>
</comment>
<evidence type="ECO:0000256" key="4">
    <source>
        <dbReference type="ARBA" id="ARBA00022729"/>
    </source>
</evidence>
<feature type="transmembrane region" description="Helical" evidence="17">
    <location>
        <begin position="47"/>
        <end position="67"/>
    </location>
</feature>
<dbReference type="PRINTS" id="PR00138">
    <property type="entry name" value="MATRIXIN"/>
</dbReference>
<feature type="binding site" evidence="14">
    <location>
        <position position="501"/>
    </location>
    <ligand>
        <name>Ca(2+)</name>
        <dbReference type="ChEBI" id="CHEBI:29108"/>
        <label>4</label>
    </ligand>
</feature>